<keyword evidence="1" id="KW-0812">Transmembrane</keyword>
<dbReference type="PANTHER" id="PTHR40031">
    <property type="entry name" value="HYPOTHETICAL MEMBRANE SPANNING PROTEIN"/>
    <property type="match status" value="1"/>
</dbReference>
<dbReference type="Proteomes" id="UP000184406">
    <property type="component" value="Unassembled WGS sequence"/>
</dbReference>
<sequence length="333" mass="38249">MDSLTQIVLGAAVGEAVLGKKVGNKAMLYGAIAGTIPDLDVLANYVTDTVTAIEWHRGFTHSIFFSIIFAPIFGWLIFKLERRGPATWKEWSLLMFWGLFTHPILDAFTTWGTQLFWPFDLRVAFQNIFVIDPLYTLPFLIFLILAMRQKRNIDLRWRYNMWGLTISSLYLGLSLVLKGVAYKKITNSLDTQGISYLEIDTRPSPFNTVLWSANVDTGDAYLIGNYSFFDNKPVQFSRYPKNHELLGGLAQSDKIQRLKKITEGWYTINEVNGQLFFNDLRFGLMSLDPNEQQFAFNYKLVPMDGELLVEESPKLKRDAKKLLLALWARMWGN</sequence>
<dbReference type="Pfam" id="PF04307">
    <property type="entry name" value="YdjM"/>
    <property type="match status" value="1"/>
</dbReference>
<dbReference type="AlphaFoldDB" id="A0A1M5CNL1"/>
<evidence type="ECO:0000256" key="1">
    <source>
        <dbReference type="SAM" id="Phobius"/>
    </source>
</evidence>
<evidence type="ECO:0000313" key="3">
    <source>
        <dbReference type="Proteomes" id="UP000184406"/>
    </source>
</evidence>
<dbReference type="RefSeq" id="WP_072862963.1">
    <property type="nucleotide sequence ID" value="NZ_FQUX01000005.1"/>
</dbReference>
<dbReference type="OrthoDB" id="9781927at2"/>
<feature type="transmembrane region" description="Helical" evidence="1">
    <location>
        <begin position="59"/>
        <end position="78"/>
    </location>
</feature>
<feature type="transmembrane region" description="Helical" evidence="1">
    <location>
        <begin position="90"/>
        <end position="111"/>
    </location>
</feature>
<gene>
    <name evidence="2" type="ORF">SAMN03080594_105125</name>
</gene>
<accession>A0A1M5CNL1</accession>
<organism evidence="2 3">
    <name type="scientific">Arenibacter palladensis</name>
    <dbReference type="NCBI Taxonomy" id="237373"/>
    <lineage>
        <taxon>Bacteria</taxon>
        <taxon>Pseudomonadati</taxon>
        <taxon>Bacteroidota</taxon>
        <taxon>Flavobacteriia</taxon>
        <taxon>Flavobacteriales</taxon>
        <taxon>Flavobacteriaceae</taxon>
        <taxon>Arenibacter</taxon>
    </lineage>
</organism>
<dbReference type="PANTHER" id="PTHR40031:SF1">
    <property type="entry name" value="MEMBRANE-BOUND METAL-DEPENDENT HYDROLASE"/>
    <property type="match status" value="1"/>
</dbReference>
<keyword evidence="1" id="KW-1133">Transmembrane helix</keyword>
<proteinExistence type="predicted"/>
<dbReference type="InterPro" id="IPR053170">
    <property type="entry name" value="Transcription_regulator"/>
</dbReference>
<evidence type="ECO:0000313" key="2">
    <source>
        <dbReference type="EMBL" id="SHF56207.1"/>
    </source>
</evidence>
<reference evidence="3" key="1">
    <citation type="submission" date="2016-11" db="EMBL/GenBank/DDBJ databases">
        <authorList>
            <person name="Varghese N."/>
            <person name="Submissions S."/>
        </authorList>
    </citation>
    <scope>NUCLEOTIDE SEQUENCE [LARGE SCALE GENOMIC DNA]</scope>
    <source>
        <strain evidence="3">DSM 17539</strain>
    </source>
</reference>
<dbReference type="InterPro" id="IPR007404">
    <property type="entry name" value="YdjM-like"/>
</dbReference>
<protein>
    <submittedName>
        <fullName evidence="2">Inner membrane protein</fullName>
    </submittedName>
</protein>
<name>A0A1M5CNL1_9FLAO</name>
<feature type="transmembrane region" description="Helical" evidence="1">
    <location>
        <begin position="159"/>
        <end position="177"/>
    </location>
</feature>
<keyword evidence="1" id="KW-0472">Membrane</keyword>
<keyword evidence="3" id="KW-1185">Reference proteome</keyword>
<feature type="transmembrane region" description="Helical" evidence="1">
    <location>
        <begin position="123"/>
        <end position="147"/>
    </location>
</feature>
<dbReference type="EMBL" id="FQUX01000005">
    <property type="protein sequence ID" value="SHF56207.1"/>
    <property type="molecule type" value="Genomic_DNA"/>
</dbReference>